<keyword evidence="5 7" id="KW-0862">Zinc</keyword>
<evidence type="ECO:0000256" key="3">
    <source>
        <dbReference type="ARBA" id="ARBA00022475"/>
    </source>
</evidence>
<feature type="transmembrane region" description="Helical" evidence="10">
    <location>
        <begin position="235"/>
        <end position="252"/>
    </location>
</feature>
<keyword evidence="10" id="KW-1133">Transmembrane helix</keyword>
<name>A0A3M0G5F9_9ACTN</name>
<dbReference type="GO" id="GO:0005886">
    <property type="term" value="C:plasma membrane"/>
    <property type="evidence" value="ECO:0007669"/>
    <property type="project" value="UniProtKB-SubCell"/>
</dbReference>
<feature type="binding site" evidence="7">
    <location>
        <position position="815"/>
    </location>
    <ligand>
        <name>Zn(2+)</name>
        <dbReference type="ChEBI" id="CHEBI:29105"/>
    </ligand>
</feature>
<feature type="transmembrane region" description="Helical" evidence="10">
    <location>
        <begin position="208"/>
        <end position="229"/>
    </location>
</feature>
<dbReference type="GO" id="GO:0008270">
    <property type="term" value="F:zinc ion binding"/>
    <property type="evidence" value="ECO:0007669"/>
    <property type="project" value="UniProtKB-UniRule"/>
</dbReference>
<evidence type="ECO:0000256" key="5">
    <source>
        <dbReference type="ARBA" id="ARBA00022833"/>
    </source>
</evidence>
<dbReference type="Proteomes" id="UP000275256">
    <property type="component" value="Unassembled WGS sequence"/>
</dbReference>
<feature type="transmembrane region" description="Helical" evidence="10">
    <location>
        <begin position="171"/>
        <end position="196"/>
    </location>
</feature>
<evidence type="ECO:0000256" key="2">
    <source>
        <dbReference type="ARBA" id="ARBA00022448"/>
    </source>
</evidence>
<feature type="domain" description="NADH:quinone oxidoreductase/Mrp antiporter transmembrane" evidence="11">
    <location>
        <begin position="172"/>
        <end position="314"/>
    </location>
</feature>
<reference evidence="12 13" key="1">
    <citation type="submission" date="2018-10" db="EMBL/GenBank/DDBJ databases">
        <title>Tessaracoccus antarcticuss sp. nov., isolated from sediment.</title>
        <authorList>
            <person name="Zhou L.Y."/>
            <person name="Du Z.J."/>
        </authorList>
    </citation>
    <scope>NUCLEOTIDE SEQUENCE [LARGE SCALE GENOMIC DNA]</scope>
    <source>
        <strain evidence="12 13">JDX10</strain>
    </source>
</reference>
<keyword evidence="6 7" id="KW-0472">Membrane</keyword>
<evidence type="ECO:0000256" key="7">
    <source>
        <dbReference type="HAMAP-Rule" id="MF_01871"/>
    </source>
</evidence>
<evidence type="ECO:0000256" key="1">
    <source>
        <dbReference type="ARBA" id="ARBA00004127"/>
    </source>
</evidence>
<feature type="transmembrane region" description="Helical" evidence="10">
    <location>
        <begin position="379"/>
        <end position="399"/>
    </location>
</feature>
<dbReference type="PANTHER" id="PTHR38344">
    <property type="entry name" value="UPF0753 PROTEIN AQ_863"/>
    <property type="match status" value="1"/>
</dbReference>
<feature type="region of interest" description="Disordered" evidence="9">
    <location>
        <begin position="1090"/>
        <end position="1115"/>
    </location>
</feature>
<dbReference type="HAMAP" id="MF_01871">
    <property type="entry name" value="DabA"/>
    <property type="match status" value="1"/>
</dbReference>
<keyword evidence="13" id="KW-1185">Reference proteome</keyword>
<feature type="transmembrane region" description="Helical" evidence="10">
    <location>
        <begin position="352"/>
        <end position="372"/>
    </location>
</feature>
<dbReference type="GO" id="GO:0012505">
    <property type="term" value="C:endomembrane system"/>
    <property type="evidence" value="ECO:0007669"/>
    <property type="project" value="UniProtKB-SubCell"/>
</dbReference>
<dbReference type="EMBL" id="REFW01000002">
    <property type="protein sequence ID" value="RMB60074.1"/>
    <property type="molecule type" value="Genomic_DNA"/>
</dbReference>
<evidence type="ECO:0000256" key="9">
    <source>
        <dbReference type="SAM" id="MobiDB-lite"/>
    </source>
</evidence>
<organism evidence="12 13">
    <name type="scientific">Tessaracoccus antarcticus</name>
    <dbReference type="NCBI Taxonomy" id="2479848"/>
    <lineage>
        <taxon>Bacteria</taxon>
        <taxon>Bacillati</taxon>
        <taxon>Actinomycetota</taxon>
        <taxon>Actinomycetes</taxon>
        <taxon>Propionibacteriales</taxon>
        <taxon>Propionibacteriaceae</taxon>
        <taxon>Tessaracoccus</taxon>
    </lineage>
</organism>
<keyword evidence="3 7" id="KW-1003">Cell membrane</keyword>
<comment type="cofactor">
    <cofactor evidence="7">
        <name>Zn(2+)</name>
        <dbReference type="ChEBI" id="CHEBI:29105"/>
    </cofactor>
</comment>
<evidence type="ECO:0000256" key="4">
    <source>
        <dbReference type="ARBA" id="ARBA00022723"/>
    </source>
</evidence>
<evidence type="ECO:0000256" key="8">
    <source>
        <dbReference type="RuleBase" id="RU000320"/>
    </source>
</evidence>
<feature type="transmembrane region" description="Helical" evidence="10">
    <location>
        <begin position="324"/>
        <end position="346"/>
    </location>
</feature>
<feature type="binding site" evidence="7">
    <location>
        <position position="813"/>
    </location>
    <ligand>
        <name>Zn(2+)</name>
        <dbReference type="ChEBI" id="CHEBI:29105"/>
    </ligand>
</feature>
<dbReference type="InterPro" id="IPR018752">
    <property type="entry name" value="DabA"/>
</dbReference>
<dbReference type="PRINTS" id="PR01434">
    <property type="entry name" value="NADHDHGNASE5"/>
</dbReference>
<feature type="binding site" evidence="7">
    <location>
        <position position="985"/>
    </location>
    <ligand>
        <name>Zn(2+)</name>
        <dbReference type="ChEBI" id="CHEBI:29105"/>
    </ligand>
</feature>
<feature type="transmembrane region" description="Helical" evidence="10">
    <location>
        <begin position="419"/>
        <end position="440"/>
    </location>
</feature>
<dbReference type="Pfam" id="PF10070">
    <property type="entry name" value="DabA"/>
    <property type="match status" value="1"/>
</dbReference>
<dbReference type="Pfam" id="PF00361">
    <property type="entry name" value="Proton_antipo_M"/>
    <property type="match status" value="1"/>
</dbReference>
<feature type="transmembrane region" description="Helical" evidence="10">
    <location>
        <begin position="42"/>
        <end position="65"/>
    </location>
</feature>
<keyword evidence="2 7" id="KW-0813">Transport</keyword>
<evidence type="ECO:0000313" key="13">
    <source>
        <dbReference type="Proteomes" id="UP000275256"/>
    </source>
</evidence>
<proteinExistence type="inferred from homology"/>
<keyword evidence="8 10" id="KW-0812">Transmembrane</keyword>
<dbReference type="InterPro" id="IPR001750">
    <property type="entry name" value="ND/Mrp_TM"/>
</dbReference>
<protein>
    <recommendedName>
        <fullName evidence="7">Probable inorganic carbon transporter subunit DabA</fullName>
    </recommendedName>
</protein>
<evidence type="ECO:0000256" key="10">
    <source>
        <dbReference type="SAM" id="Phobius"/>
    </source>
</evidence>
<accession>A0A3M0G5F9</accession>
<evidence type="ECO:0000259" key="11">
    <source>
        <dbReference type="Pfam" id="PF00361"/>
    </source>
</evidence>
<feature type="transmembrane region" description="Helical" evidence="10">
    <location>
        <begin position="77"/>
        <end position="95"/>
    </location>
</feature>
<keyword evidence="4 7" id="KW-0479">Metal-binding</keyword>
<dbReference type="OrthoDB" id="9805101at2"/>
<sequence>MFMWIVPRSAASVVFISGVCAGVAVAIRTSVTWGVAAGGATWGVRVDALSSVLLVFVGFLTWLVAGYARTNLHGQERLAKFCLTFTVVVLALGLMVAGSNLVLVAAGFSVSGWGIASLIAHPRTVSALRASRLVRRRLLLGDAALWVGVGIAAVALPTIDREGLHPGSTSVTLAVVACLVLAGTVRSSLFPFHRWLPETAEAPSPVSALLHAGLVNGAGIIALLCWPLYRAAPVALGAMVLIGLCSVVLGTLNGRVRTDVKGQLACSTTAQMGYMTLQIGLGLPAAGLLHLLGHGCYKAWLFLRAGGAITRGRALNRTAVTHRAASFAGGTTAACVAVLVGFPAMLMQTAGVMGLLPGALALAVAAAAGAAIGGQRATAARLAAVVVGAGVASGGYLWLLLGWEHLVGAPLSGDPIWSGWTGFLLLSGVIALGLVTARLATDVTRAPSGVLATTLSGAGLPPWSRRIGGSLTPPDVCAPVGTGDGAEAEEVQALIRTAGAVVSPAWPLRELVAANPLAGLTVLPFDEAVTIMEGVHGARMHLPLHSYLDLLDSGRITEHGLSAALDEYPTAAKTGRGISDVSGFVRRCREAADAPTTPHVSVGRRFSEVGTRPRRRVVGLDVPLSEVVDDHAAWWTQRAWARVGDVERGPWSLWREAAVRPVYDRVIGVRGASAWAAGLPQDPAAAIGELLRRVNVESRLGYVCALLASGPGWASHAQWRGRQHDTEVPLLEVVALRMTLDMLAALSVGGGAFTDVVATTPMVTEGSMPWRPERVWQRAWEIGIHERMLASIVHGASEASIPTEAPTADLVLCIDVRSERLRRSLEEATAIRTHGFAGFFGAAIRVQDSAGRGFDQCPALIRPSAVVPTGRRPLTLRQLAHRGVTGATSTPLLALLVAEAAGALSGLASLASAQLPAQWRRQSERWVWGGRVWDQVRLPRVAPAGLRDGAQVGPTLEEKAGIAAGMLRAIGLVQGFAPLLVVCGHEAAVANNAFAAAYDCGACGGNSGRINAQVVASMLNEPAVRERLVEQGITIPTGTLAIAAVHNTTTDVLELDASSPGWESHRAELELLQYQARPAGQRSVAQRMAFLPSRPGDSRSRTAQENAARRSADWSEPMPEWGLAGNLAMVVGPRRMTAGLDLAGRVFLQSYDATLDTPEHGILEQILTAPVVVGQWINAQYYFSTIAPETFGAGDKTTHNVVGDVGVITGSHGDLRTGLPWQSLSPVDLRTDPLAARHEPARLMVVVAAAPEAVAAVLRRQPDLYGLLTNRWLRILCITDAHPEPVEMHPDELRRAVPADQCRRHT</sequence>
<dbReference type="RefSeq" id="WP_121901554.1">
    <property type="nucleotide sequence ID" value="NZ_REFW01000002.1"/>
</dbReference>
<dbReference type="PANTHER" id="PTHR38344:SF1">
    <property type="entry name" value="INORGANIC CARBON TRANSPORTER SUBUNIT DABA-RELATED"/>
    <property type="match status" value="1"/>
</dbReference>
<feature type="compositionally biased region" description="Basic and acidic residues" evidence="9">
    <location>
        <begin position="1096"/>
        <end position="1113"/>
    </location>
</feature>
<evidence type="ECO:0000256" key="6">
    <source>
        <dbReference type="ARBA" id="ARBA00023136"/>
    </source>
</evidence>
<evidence type="ECO:0000313" key="12">
    <source>
        <dbReference type="EMBL" id="RMB60074.1"/>
    </source>
</evidence>
<gene>
    <name evidence="7" type="primary">dabA</name>
    <name evidence="12" type="ORF">EAX62_10225</name>
</gene>
<comment type="subcellular location">
    <subcellularLocation>
        <location evidence="7">Cell membrane</location>
        <topology evidence="7">Peripheral membrane protein</topology>
    </subcellularLocation>
    <subcellularLocation>
        <location evidence="1">Endomembrane system</location>
        <topology evidence="1">Multi-pass membrane protein</topology>
    </subcellularLocation>
    <subcellularLocation>
        <location evidence="8">Membrane</location>
        <topology evidence="8">Multi-pass membrane protein</topology>
    </subcellularLocation>
</comment>
<feature type="transmembrane region" description="Helical" evidence="10">
    <location>
        <begin position="139"/>
        <end position="159"/>
    </location>
</feature>
<comment type="function">
    <text evidence="7">Part of an energy-coupled inorganic carbon pump.</text>
</comment>
<comment type="caution">
    <text evidence="12">The sequence shown here is derived from an EMBL/GenBank/DDBJ whole genome shotgun (WGS) entry which is preliminary data.</text>
</comment>
<comment type="subunit">
    <text evidence="7">Forms a complex with DabB.</text>
</comment>
<comment type="similarity">
    <text evidence="7">Belongs to the inorganic carbon transporter (TC 9.A.2) DabA family.</text>
</comment>
<feature type="binding site" evidence="7">
    <location>
        <position position="1000"/>
    </location>
    <ligand>
        <name>Zn(2+)</name>
        <dbReference type="ChEBI" id="CHEBI:29105"/>
    </ligand>
</feature>